<dbReference type="Proteomes" id="UP000603227">
    <property type="component" value="Unassembled WGS sequence"/>
</dbReference>
<comment type="caution">
    <text evidence="1">The sequence shown here is derived from an EMBL/GenBank/DDBJ whole genome shotgun (WGS) entry which is preliminary data.</text>
</comment>
<sequence>MDGMAATPLTKGAGVVMDERSPRGRAEISRLWTVALRLFGSIPGSREPYHKLFDEVFT</sequence>
<evidence type="ECO:0000313" key="1">
    <source>
        <dbReference type="EMBL" id="GHE61505.1"/>
    </source>
</evidence>
<evidence type="ECO:0000313" key="2">
    <source>
        <dbReference type="Proteomes" id="UP000603227"/>
    </source>
</evidence>
<dbReference type="EMBL" id="BNAT01000052">
    <property type="protein sequence ID" value="GHE61505.1"/>
    <property type="molecule type" value="Genomic_DNA"/>
</dbReference>
<reference evidence="1" key="2">
    <citation type="submission" date="2020-09" db="EMBL/GenBank/DDBJ databases">
        <authorList>
            <person name="Sun Q."/>
            <person name="Zhou Y."/>
        </authorList>
    </citation>
    <scope>NUCLEOTIDE SEQUENCE</scope>
    <source>
        <strain evidence="1">CGMCC 4.7403</strain>
    </source>
</reference>
<proteinExistence type="predicted"/>
<organism evidence="1 2">
    <name type="scientific">Streptomyces capitiformicae</name>
    <dbReference type="NCBI Taxonomy" id="2014920"/>
    <lineage>
        <taxon>Bacteria</taxon>
        <taxon>Bacillati</taxon>
        <taxon>Actinomycetota</taxon>
        <taxon>Actinomycetes</taxon>
        <taxon>Kitasatosporales</taxon>
        <taxon>Streptomycetaceae</taxon>
        <taxon>Streptomyces</taxon>
    </lineage>
</organism>
<gene>
    <name evidence="1" type="ORF">GCM10017771_84780</name>
</gene>
<name>A0A918ZQ27_9ACTN</name>
<reference evidence="1" key="1">
    <citation type="journal article" date="2014" name="Int. J. Syst. Evol. Microbiol.">
        <title>Complete genome sequence of Corynebacterium casei LMG S-19264T (=DSM 44701T), isolated from a smear-ripened cheese.</title>
        <authorList>
            <consortium name="US DOE Joint Genome Institute (JGI-PGF)"/>
            <person name="Walter F."/>
            <person name="Albersmeier A."/>
            <person name="Kalinowski J."/>
            <person name="Ruckert C."/>
        </authorList>
    </citation>
    <scope>NUCLEOTIDE SEQUENCE</scope>
    <source>
        <strain evidence="1">CGMCC 4.7403</strain>
    </source>
</reference>
<protein>
    <submittedName>
        <fullName evidence="1">Uncharacterized protein</fullName>
    </submittedName>
</protein>
<keyword evidence="2" id="KW-1185">Reference proteome</keyword>
<accession>A0A918ZQ27</accession>
<dbReference type="AlphaFoldDB" id="A0A918ZQ27"/>